<keyword evidence="1" id="KW-0963">Cytoplasm</keyword>
<dbReference type="Proteomes" id="UP000295611">
    <property type="component" value="Unassembled WGS sequence"/>
</dbReference>
<dbReference type="PANTHER" id="PTHR38683:SF1">
    <property type="entry name" value="CHORISMATE PYRUVATE-LYASE"/>
    <property type="match status" value="1"/>
</dbReference>
<dbReference type="InterPro" id="IPR028978">
    <property type="entry name" value="Chorismate_lyase_/UTRA_dom_sf"/>
</dbReference>
<evidence type="ECO:0000313" key="5">
    <source>
        <dbReference type="EMBL" id="TDR81453.1"/>
    </source>
</evidence>
<evidence type="ECO:0000256" key="4">
    <source>
        <dbReference type="ARBA" id="ARBA00023317"/>
    </source>
</evidence>
<dbReference type="Gene3D" id="3.40.1410.10">
    <property type="entry name" value="Chorismate lyase-like"/>
    <property type="match status" value="1"/>
</dbReference>
<name>A0A4R7BA50_9NEIS</name>
<dbReference type="GO" id="GO:0008813">
    <property type="term" value="F:chorismate lyase activity"/>
    <property type="evidence" value="ECO:0007669"/>
    <property type="project" value="InterPro"/>
</dbReference>
<sequence length="176" mass="18985">MFADKYWAGNPPHLSPAMRSCLTEEGSLTERLIATGHDFSVRVLYQGPSAAAPDEAGLIGLDAGAPLTARHVALMLDGVCVVVARSIARSGCPIWEPVLARGSRSLGLTLFDRSSEIIRAPLHYRELHPGLALFNLARGLDLSDASRYAARRSNFILDAAALNVCEVFLPVLETFL</sequence>
<dbReference type="AlphaFoldDB" id="A0A4R7BA50"/>
<comment type="caution">
    <text evidence="5">The sequence shown here is derived from an EMBL/GenBank/DDBJ whole genome shotgun (WGS) entry which is preliminary data.</text>
</comment>
<dbReference type="Pfam" id="PF04345">
    <property type="entry name" value="Chor_lyase"/>
    <property type="match status" value="1"/>
</dbReference>
<dbReference type="SUPFAM" id="SSF64288">
    <property type="entry name" value="Chorismate lyase-like"/>
    <property type="match status" value="1"/>
</dbReference>
<keyword evidence="4" id="KW-0670">Pyruvate</keyword>
<accession>A0A4R7BA50</accession>
<organism evidence="5 6">
    <name type="scientific">Paludibacterium purpuratum</name>
    <dbReference type="NCBI Taxonomy" id="1144873"/>
    <lineage>
        <taxon>Bacteria</taxon>
        <taxon>Pseudomonadati</taxon>
        <taxon>Pseudomonadota</taxon>
        <taxon>Betaproteobacteria</taxon>
        <taxon>Neisseriales</taxon>
        <taxon>Chromobacteriaceae</taxon>
        <taxon>Paludibacterium</taxon>
    </lineage>
</organism>
<evidence type="ECO:0000256" key="2">
    <source>
        <dbReference type="ARBA" id="ARBA00022688"/>
    </source>
</evidence>
<dbReference type="EMBL" id="SNZP01000003">
    <property type="protein sequence ID" value="TDR81453.1"/>
    <property type="molecule type" value="Genomic_DNA"/>
</dbReference>
<proteinExistence type="predicted"/>
<protein>
    <submittedName>
        <fullName evidence="5">Chorismate lyase</fullName>
    </submittedName>
</protein>
<gene>
    <name evidence="5" type="ORF">DFP86_103106</name>
</gene>
<dbReference type="RefSeq" id="WP_243729303.1">
    <property type="nucleotide sequence ID" value="NZ_SNZP01000003.1"/>
</dbReference>
<evidence type="ECO:0000256" key="1">
    <source>
        <dbReference type="ARBA" id="ARBA00022490"/>
    </source>
</evidence>
<dbReference type="GO" id="GO:0006744">
    <property type="term" value="P:ubiquinone biosynthetic process"/>
    <property type="evidence" value="ECO:0007669"/>
    <property type="project" value="UniProtKB-KW"/>
</dbReference>
<reference evidence="5 6" key="1">
    <citation type="submission" date="2019-03" db="EMBL/GenBank/DDBJ databases">
        <title>Genomic Encyclopedia of Type Strains, Phase III (KMG-III): the genomes of soil and plant-associated and newly described type strains.</title>
        <authorList>
            <person name="Whitman W."/>
        </authorList>
    </citation>
    <scope>NUCLEOTIDE SEQUENCE [LARGE SCALE GENOMIC DNA]</scope>
    <source>
        <strain evidence="5 6">CECT 8976</strain>
    </source>
</reference>
<dbReference type="PANTHER" id="PTHR38683">
    <property type="entry name" value="CHORISMATE PYRUVATE-LYASE"/>
    <property type="match status" value="1"/>
</dbReference>
<dbReference type="GO" id="GO:0005829">
    <property type="term" value="C:cytosol"/>
    <property type="evidence" value="ECO:0007669"/>
    <property type="project" value="TreeGrafter"/>
</dbReference>
<evidence type="ECO:0000313" key="6">
    <source>
        <dbReference type="Proteomes" id="UP000295611"/>
    </source>
</evidence>
<keyword evidence="6" id="KW-1185">Reference proteome</keyword>
<keyword evidence="2" id="KW-0831">Ubiquinone biosynthesis</keyword>
<dbReference type="InterPro" id="IPR007440">
    <property type="entry name" value="Chorismate--pyruvate_lyase"/>
</dbReference>
<keyword evidence="3 5" id="KW-0456">Lyase</keyword>
<evidence type="ECO:0000256" key="3">
    <source>
        <dbReference type="ARBA" id="ARBA00023239"/>
    </source>
</evidence>